<feature type="region of interest" description="Disordered" evidence="1">
    <location>
        <begin position="807"/>
        <end position="898"/>
    </location>
</feature>
<feature type="compositionally biased region" description="Polar residues" evidence="1">
    <location>
        <begin position="725"/>
        <end position="734"/>
    </location>
</feature>
<organism evidence="4 5">
    <name type="scientific">Steinernema hermaphroditum</name>
    <dbReference type="NCBI Taxonomy" id="289476"/>
    <lineage>
        <taxon>Eukaryota</taxon>
        <taxon>Metazoa</taxon>
        <taxon>Ecdysozoa</taxon>
        <taxon>Nematoda</taxon>
        <taxon>Chromadorea</taxon>
        <taxon>Rhabditida</taxon>
        <taxon>Tylenchina</taxon>
        <taxon>Panagrolaimomorpha</taxon>
        <taxon>Strongyloidoidea</taxon>
        <taxon>Steinernematidae</taxon>
        <taxon>Steinernema</taxon>
    </lineage>
</organism>
<reference evidence="4" key="1">
    <citation type="submission" date="2023-06" db="EMBL/GenBank/DDBJ databases">
        <title>Genomic analysis of the entomopathogenic nematode Steinernema hermaphroditum.</title>
        <authorList>
            <person name="Schwarz E.M."/>
            <person name="Heppert J.K."/>
            <person name="Baniya A."/>
            <person name="Schwartz H.T."/>
            <person name="Tan C.-H."/>
            <person name="Antoshechkin I."/>
            <person name="Sternberg P.W."/>
            <person name="Goodrich-Blair H."/>
            <person name="Dillman A.R."/>
        </authorList>
    </citation>
    <scope>NUCLEOTIDE SEQUENCE</scope>
    <source>
        <strain evidence="4">PS9179</strain>
        <tissue evidence="4">Whole animal</tissue>
    </source>
</reference>
<dbReference type="InterPro" id="IPR001650">
    <property type="entry name" value="Helicase_C-like"/>
</dbReference>
<accession>A0AA39LM32</accession>
<evidence type="ECO:0000313" key="5">
    <source>
        <dbReference type="Proteomes" id="UP001175271"/>
    </source>
</evidence>
<evidence type="ECO:0000256" key="1">
    <source>
        <dbReference type="SAM" id="MobiDB-lite"/>
    </source>
</evidence>
<comment type="caution">
    <text evidence="4">The sequence shown here is derived from an EMBL/GenBank/DDBJ whole genome shotgun (WGS) entry which is preliminary data.</text>
</comment>
<dbReference type="PANTHER" id="PTHR47958">
    <property type="entry name" value="ATP-DEPENDENT RNA HELICASE DBP3"/>
    <property type="match status" value="1"/>
</dbReference>
<evidence type="ECO:0000256" key="2">
    <source>
        <dbReference type="SAM" id="Phobius"/>
    </source>
</evidence>
<feature type="transmembrane region" description="Helical" evidence="2">
    <location>
        <begin position="43"/>
        <end position="64"/>
    </location>
</feature>
<dbReference type="AlphaFoldDB" id="A0AA39LM32"/>
<feature type="transmembrane region" description="Helical" evidence="2">
    <location>
        <begin position="9"/>
        <end position="31"/>
    </location>
</feature>
<feature type="region of interest" description="Disordered" evidence="1">
    <location>
        <begin position="374"/>
        <end position="444"/>
    </location>
</feature>
<feature type="compositionally biased region" description="Polar residues" evidence="1">
    <location>
        <begin position="1055"/>
        <end position="1069"/>
    </location>
</feature>
<keyword evidence="5" id="KW-1185">Reference proteome</keyword>
<feature type="domain" description="Helicase C-terminal" evidence="3">
    <location>
        <begin position="894"/>
        <end position="1045"/>
    </location>
</feature>
<feature type="region of interest" description="Disordered" evidence="1">
    <location>
        <begin position="226"/>
        <end position="341"/>
    </location>
</feature>
<sequence length="1069" mass="110683">MSTDAVHIYLYYFLCAFGFSLSVPFIYIVIVKSPATLKVYRNTILNLTFWYLASMFAVVMLQPVHAMYGTKSCARFVGLVSLFDFEAHVAVIFCVGVSLRASAPFGHPGPDTNGVLPTQAPNFGQSFRGGPAPRGAPTPRAMPPLRTGAPFGHPVPDTNGVLPTQVPNPAPEQEMAAPNFGQSVRGGLASRGAPTPRAMPPLRTGAPFGHPVPDTNGVLPTQVPNPAPVLSGTPSAHPVPDSNGVPPTQAPNFGQSLRGGPAPRGAPTLRAMPPLRTGAPSGHPVPDTNGIPPTQAPNPVPEQEMAAPSFRQSVRGGLASRGAPTPRAMPPLRTGAHFGHPVPDTNGVLPTQVPNPAPEQEMAAPNFGQSVRGGLASRGAPTPRAMPPVLSGTPSGHPVPGTNGVPPTQAPNFGQSLRGGPAPRGAPTPHAMPPLRTGAPSGHPVPDTNGVLPTQVPNPDPEQEMAAPNFGQSVRGGLASRGAPAPRGTFPVRAGAPFGHPVPDTNEVPPTQATNPAPEQEMAAPKFAQSVRGGLASRGAPTPRAMPPLRTGAPFGHPVPDTNGVLPTQVPNPAPEQEMAAPNFGQSVRGGLASRGAPTPRAMPPVLSGTPSGHPVPGTNGVPPTQAPNFGQSLRGGPAPRGAPTPHAMPPLRTGAPSGHPVPDTNGVLPTQVPNPDPEQEMAAPNFGQSVRGGLASRGAPAPRGTFPVRAGAPFGHPVPDTNEVPPTQATNPAPEQEMAAPKFAQSVRGGLASRGAPTPRAMPPLRTGAPFGHPVPDTNGVLPTQVPNPAPEQEMAAPNFGQSVRGGLASRGAPTPRAMPPVLSGTPSGHPVPGTNGVPPTQAPNFGQSLRGGPAPRGAPTPHAMPPLRTGAPSGHPVPNDSEGANTDAERPPPPRYVPNARHVDVLFAEDVKEVTSGTQFLPDEDVVVKGANEGAHAIYSDRTQELREKSLAEFRQEKCHVLVATDVCARGIDIHDLEFVINYDLPKDITTYIHRIGRTGRLFAGKALSFVDPMNEAEELCKDLVAVVRGTQQELPQFLVDLSEGKHPEPESSVVTQGDTKNLNPEW</sequence>
<evidence type="ECO:0000313" key="4">
    <source>
        <dbReference type="EMBL" id="KAK0402347.1"/>
    </source>
</evidence>
<dbReference type="SUPFAM" id="SSF52540">
    <property type="entry name" value="P-loop containing nucleoside triphosphate hydrolases"/>
    <property type="match status" value="1"/>
</dbReference>
<feature type="region of interest" description="Disordered" evidence="1">
    <location>
        <begin position="1045"/>
        <end position="1069"/>
    </location>
</feature>
<dbReference type="EMBL" id="JAUCMV010000004">
    <property type="protein sequence ID" value="KAK0402347.1"/>
    <property type="molecule type" value="Genomic_DNA"/>
</dbReference>
<protein>
    <recommendedName>
        <fullName evidence="3">Helicase C-terminal domain-containing protein</fullName>
    </recommendedName>
</protein>
<keyword evidence="2" id="KW-1133">Transmembrane helix</keyword>
<dbReference type="Proteomes" id="UP001175271">
    <property type="component" value="Unassembled WGS sequence"/>
</dbReference>
<keyword evidence="2" id="KW-0472">Membrane</keyword>
<dbReference type="CDD" id="cd18787">
    <property type="entry name" value="SF2_C_DEAD"/>
    <property type="match status" value="1"/>
</dbReference>
<dbReference type="Pfam" id="PF00271">
    <property type="entry name" value="Helicase_C"/>
    <property type="match status" value="1"/>
</dbReference>
<gene>
    <name evidence="4" type="ORF">QR680_016284</name>
</gene>
<evidence type="ECO:0000259" key="3">
    <source>
        <dbReference type="PROSITE" id="PS51194"/>
    </source>
</evidence>
<feature type="region of interest" description="Disordered" evidence="1">
    <location>
        <begin position="589"/>
        <end position="684"/>
    </location>
</feature>
<name>A0AA39LM32_9BILA</name>
<dbReference type="SMART" id="SM00490">
    <property type="entry name" value="HELICc"/>
    <property type="match status" value="1"/>
</dbReference>
<dbReference type="PROSITE" id="PS51194">
    <property type="entry name" value="HELICASE_CTER"/>
    <property type="match status" value="1"/>
</dbReference>
<dbReference type="Gene3D" id="3.40.50.300">
    <property type="entry name" value="P-loop containing nucleotide triphosphate hydrolases"/>
    <property type="match status" value="1"/>
</dbReference>
<feature type="region of interest" description="Disordered" evidence="1">
    <location>
        <begin position="711"/>
        <end position="736"/>
    </location>
</feature>
<dbReference type="InterPro" id="IPR027417">
    <property type="entry name" value="P-loop_NTPase"/>
</dbReference>
<proteinExistence type="predicted"/>
<keyword evidence="2" id="KW-0812">Transmembrane</keyword>